<organism evidence="3 4">
    <name type="scientific">Ramalina farinacea</name>
    <dbReference type="NCBI Taxonomy" id="258253"/>
    <lineage>
        <taxon>Eukaryota</taxon>
        <taxon>Fungi</taxon>
        <taxon>Dikarya</taxon>
        <taxon>Ascomycota</taxon>
        <taxon>Pezizomycotina</taxon>
        <taxon>Lecanoromycetes</taxon>
        <taxon>OSLEUM clade</taxon>
        <taxon>Lecanoromycetidae</taxon>
        <taxon>Lecanorales</taxon>
        <taxon>Lecanorineae</taxon>
        <taxon>Ramalinaceae</taxon>
        <taxon>Ramalina</taxon>
    </lineage>
</organism>
<dbReference type="PANTHER" id="PTHR34706:SF1">
    <property type="entry name" value="VWFA DOMAIN-CONTAINING PROTEIN"/>
    <property type="match status" value="1"/>
</dbReference>
<name>A0AA43TU36_9LECA</name>
<feature type="region of interest" description="Disordered" evidence="1">
    <location>
        <begin position="216"/>
        <end position="277"/>
    </location>
</feature>
<feature type="compositionally biased region" description="Polar residues" evidence="1">
    <location>
        <begin position="216"/>
        <end position="229"/>
    </location>
</feature>
<gene>
    <name evidence="3" type="ORF">OHK93_007467</name>
</gene>
<dbReference type="EMBL" id="JAPUFD010000007">
    <property type="protein sequence ID" value="MDI1488193.1"/>
    <property type="molecule type" value="Genomic_DNA"/>
</dbReference>
<comment type="caution">
    <text evidence="3">The sequence shown here is derived from an EMBL/GenBank/DDBJ whole genome shotgun (WGS) entry which is preliminary data.</text>
</comment>
<keyword evidence="4" id="KW-1185">Reference proteome</keyword>
<accession>A0AA43TU36</accession>
<evidence type="ECO:0000313" key="3">
    <source>
        <dbReference type="EMBL" id="MDI1488193.1"/>
    </source>
</evidence>
<dbReference type="InterPro" id="IPR002035">
    <property type="entry name" value="VWF_A"/>
</dbReference>
<dbReference type="SUPFAM" id="SSF53300">
    <property type="entry name" value="vWA-like"/>
    <property type="match status" value="1"/>
</dbReference>
<feature type="compositionally biased region" description="Polar residues" evidence="1">
    <location>
        <begin position="175"/>
        <end position="194"/>
    </location>
</feature>
<dbReference type="InterPro" id="IPR036465">
    <property type="entry name" value="vWFA_dom_sf"/>
</dbReference>
<evidence type="ECO:0000313" key="4">
    <source>
        <dbReference type="Proteomes" id="UP001161017"/>
    </source>
</evidence>
<dbReference type="AlphaFoldDB" id="A0AA43TU36"/>
<proteinExistence type="predicted"/>
<sequence>MALFEDEEAPNKETYRNLFFHDDRCLLKGVILMGTPLRGSGQANIMAPIVRLLKGLNYISATNDSFIKALKENNDKLDIPTIVQRFKAVIEAKSVQLLIACEQEPYIGSSLTTSYESAVSIFQDIVTPFRIEQSDHVSMVKFEDPNETRYKQLENLIVKMLQSNPSAQDFPHQGNIASNPNVSRDTSVRPSSHGENGVYDSLRNFNLTINMQQAQSNPFQAPPRQQTDPTARRSAPDPRSHMDRSPLSQAGEHQPRPVGRTQTERYAPGPSDDDPFNRLGIFDTAFIIDDTGSMVLEAREDDPTGPDRWAVTKQAVQHIAGIAAEHDPDGVDVRFLMSGLRGDNLSKGEDVTALLQQVKLVGGGTYFTTALEGLIDPWLDQYELYQEDRINYRDQLKHALRSGGKKPQPPKRPRPFNIIVITDGAADDRPEVKEYIVGVAMRLEEMGAPPRHLGIQFVQVGQDVGAKKWLDHLDNDLSSMRDPPIRDIVDTTPFDSDLIDPDASLAQILEEVLVSNVLRKALFGGVTEEEDGRLNAPFVSEMGG</sequence>
<dbReference type="PROSITE" id="PS50234">
    <property type="entry name" value="VWFA"/>
    <property type="match status" value="1"/>
</dbReference>
<feature type="domain" description="VWFA" evidence="2">
    <location>
        <begin position="283"/>
        <end position="512"/>
    </location>
</feature>
<dbReference type="Proteomes" id="UP001161017">
    <property type="component" value="Unassembled WGS sequence"/>
</dbReference>
<feature type="compositionally biased region" description="Basic and acidic residues" evidence="1">
    <location>
        <begin position="230"/>
        <end position="244"/>
    </location>
</feature>
<protein>
    <recommendedName>
        <fullName evidence="2">VWFA domain-containing protein</fullName>
    </recommendedName>
</protein>
<evidence type="ECO:0000259" key="2">
    <source>
        <dbReference type="PROSITE" id="PS50234"/>
    </source>
</evidence>
<reference evidence="3" key="1">
    <citation type="journal article" date="2023" name="Genome Biol. Evol.">
        <title>First Whole Genome Sequence and Flow Cytometry Genome Size Data for the Lichen-Forming Fungus Ramalina farinacea (Ascomycota).</title>
        <authorList>
            <person name="Llewellyn T."/>
            <person name="Mian S."/>
            <person name="Hill R."/>
            <person name="Leitch I.J."/>
            <person name="Gaya E."/>
        </authorList>
    </citation>
    <scope>NUCLEOTIDE SEQUENCE</scope>
    <source>
        <strain evidence="3">LIQ254RAFAR</strain>
    </source>
</reference>
<feature type="region of interest" description="Disordered" evidence="1">
    <location>
        <begin position="165"/>
        <end position="199"/>
    </location>
</feature>
<dbReference type="PANTHER" id="PTHR34706">
    <property type="entry name" value="SLR1338 PROTEIN"/>
    <property type="match status" value="1"/>
</dbReference>
<evidence type="ECO:0000256" key="1">
    <source>
        <dbReference type="SAM" id="MobiDB-lite"/>
    </source>
</evidence>